<feature type="region of interest" description="Disordered" evidence="1">
    <location>
        <begin position="1"/>
        <end position="59"/>
    </location>
</feature>
<proteinExistence type="predicted"/>
<evidence type="ECO:0000313" key="3">
    <source>
        <dbReference type="EMBL" id="GAW03238.1"/>
    </source>
</evidence>
<evidence type="ECO:0000256" key="2">
    <source>
        <dbReference type="SAM" id="Phobius"/>
    </source>
</evidence>
<feature type="region of interest" description="Disordered" evidence="1">
    <location>
        <begin position="403"/>
        <end position="422"/>
    </location>
</feature>
<sequence>MVVNKKQNFPVAPTMGSRTNSTQPLPRAKATSNSKSLSTAGPPQKKTKPKKPSKTPKLRTKSSIMDRFLVIMLAIFSTYALWTCPSDIHLSNPICRSLSQYRTHVLDPYVLPPVQKALLHPYVAPAVTKFYAVEHAVAPIVIRAHAVAQPYITKATQLTQATALTAYAKLVTPMYNKHIQPLYQKYVDPLYMGYVYPRLHLLRSRVLDPYFRPLMLKTHLYANKLFWTLHRIYLAAAPRIHSAYVRARPLMDRAWEVAKPYVVQSVDTGLKLFGLLLEKTAEARRQFVDPHVIKIWEKVVELSGSSGTTTSSTAFSVPTPVSETKATSAEAEVETVQSGSSSVPSASISTSLSVPLELSEASPVPEESSLPLETLTSEDPTLSSIITELEASTISEIFSASTSSLTSSEHESTTASYDSALTPDIASPVETLLAVTEPESEFEVPIEAEQGTSWEENLDSEYASSTSEDDLDNFFADLGLLENEENETGDSTEASVVETEQDTAISPEESAAARRVATAKKRAELEARMEKWHADLDGLMKRRTKEFRKELVRVRKGAVRSLFPDPEKDNGDLEEALTHIRGEDVAGILERFDKESEKLLKGLESYLKKEEKLVSDSSNVDVDDRMKRWFNVVKRVEERFIERINGLQEKIHWWYLEVRELEVQEYHRATKEVKNFAQKAQGDMGMPMAWLDDVTYQDWQKYHDLIRAHERFDEQIRMIQNGTHPSPPIDPLVPALDKLQLELEDAKNGFDTRVRTLSAQIHHVLSPPQKEEQEGEASSEEPVSGEGEKFSILPIDPVPTSPVMDGQEELEAANIIIGKSKEQVEEAIRIAQESVIYIPTKHVRFISSSDSNHTFVGLIATNLRRITIRAGDIGKSPYRTPEHAHQPAQQYGDNGGSVFWFRFTTGPSA</sequence>
<feature type="region of interest" description="Disordered" evidence="1">
    <location>
        <begin position="305"/>
        <end position="347"/>
    </location>
</feature>
<dbReference type="STRING" id="5353.A0A1Q3E7M4"/>
<protein>
    <submittedName>
        <fullName evidence="3">Uncharacterized protein</fullName>
    </submittedName>
</protein>
<evidence type="ECO:0000313" key="4">
    <source>
        <dbReference type="Proteomes" id="UP000188533"/>
    </source>
</evidence>
<feature type="compositionally biased region" description="Polar residues" evidence="1">
    <location>
        <begin position="16"/>
        <end position="41"/>
    </location>
</feature>
<feature type="compositionally biased region" description="Polar residues" evidence="1">
    <location>
        <begin position="314"/>
        <end position="327"/>
    </location>
</feature>
<comment type="caution">
    <text evidence="3">The sequence shown here is derived from an EMBL/GenBank/DDBJ whole genome shotgun (WGS) entry which is preliminary data.</text>
</comment>
<feature type="region of interest" description="Disordered" evidence="1">
    <location>
        <begin position="764"/>
        <end position="801"/>
    </location>
</feature>
<feature type="compositionally biased region" description="Low complexity" evidence="1">
    <location>
        <begin position="338"/>
        <end position="347"/>
    </location>
</feature>
<feature type="compositionally biased region" description="Basic residues" evidence="1">
    <location>
        <begin position="45"/>
        <end position="59"/>
    </location>
</feature>
<gene>
    <name evidence="3" type="ORF">LENED_004947</name>
</gene>
<accession>A0A1Q3E7M4</accession>
<dbReference type="AlphaFoldDB" id="A0A1Q3E7M4"/>
<keyword evidence="4" id="KW-1185">Reference proteome</keyword>
<dbReference type="EMBL" id="BDGU01000139">
    <property type="protein sequence ID" value="GAW03238.1"/>
    <property type="molecule type" value="Genomic_DNA"/>
</dbReference>
<keyword evidence="2" id="KW-1133">Transmembrane helix</keyword>
<evidence type="ECO:0000256" key="1">
    <source>
        <dbReference type="SAM" id="MobiDB-lite"/>
    </source>
</evidence>
<organism evidence="3 4">
    <name type="scientific">Lentinula edodes</name>
    <name type="common">Shiitake mushroom</name>
    <name type="synonym">Lentinus edodes</name>
    <dbReference type="NCBI Taxonomy" id="5353"/>
    <lineage>
        <taxon>Eukaryota</taxon>
        <taxon>Fungi</taxon>
        <taxon>Dikarya</taxon>
        <taxon>Basidiomycota</taxon>
        <taxon>Agaricomycotina</taxon>
        <taxon>Agaricomycetes</taxon>
        <taxon>Agaricomycetidae</taxon>
        <taxon>Agaricales</taxon>
        <taxon>Marasmiineae</taxon>
        <taxon>Omphalotaceae</taxon>
        <taxon>Lentinula</taxon>
    </lineage>
</organism>
<keyword evidence="2" id="KW-0472">Membrane</keyword>
<feature type="transmembrane region" description="Helical" evidence="2">
    <location>
        <begin position="64"/>
        <end position="82"/>
    </location>
</feature>
<keyword evidence="2" id="KW-0812">Transmembrane</keyword>
<reference evidence="3 4" key="2">
    <citation type="submission" date="2017-02" db="EMBL/GenBank/DDBJ databases">
        <title>A genome survey and senescence transcriptome analysis in Lentinula edodes.</title>
        <authorList>
            <person name="Sakamoto Y."/>
            <person name="Nakade K."/>
            <person name="Sato S."/>
            <person name="Yoshida Y."/>
            <person name="Miyazaki K."/>
            <person name="Natsume S."/>
            <person name="Konno N."/>
        </authorList>
    </citation>
    <scope>NUCLEOTIDE SEQUENCE [LARGE SCALE GENOMIC DNA]</scope>
    <source>
        <strain evidence="3 4">NBRC 111202</strain>
    </source>
</reference>
<dbReference type="Proteomes" id="UP000188533">
    <property type="component" value="Unassembled WGS sequence"/>
</dbReference>
<name>A0A1Q3E7M4_LENED</name>
<reference evidence="3 4" key="1">
    <citation type="submission" date="2016-08" db="EMBL/GenBank/DDBJ databases">
        <authorList>
            <consortium name="Lentinula edodes genome sequencing consortium"/>
            <person name="Sakamoto Y."/>
            <person name="Nakade K."/>
            <person name="Sato S."/>
            <person name="Yoshida Y."/>
            <person name="Miyazaki K."/>
            <person name="Natsume S."/>
            <person name="Konno N."/>
        </authorList>
    </citation>
    <scope>NUCLEOTIDE SEQUENCE [LARGE SCALE GENOMIC DNA]</scope>
    <source>
        <strain evidence="3 4">NBRC 111202</strain>
    </source>
</reference>